<dbReference type="GO" id="GO:0004181">
    <property type="term" value="F:metallocarboxypeptidase activity"/>
    <property type="evidence" value="ECO:0007669"/>
    <property type="project" value="UniProtKB-UniRule"/>
</dbReference>
<dbReference type="SUPFAM" id="SSF55486">
    <property type="entry name" value="Metalloproteases ('zincins'), catalytic domain"/>
    <property type="match status" value="1"/>
</dbReference>
<evidence type="ECO:0000256" key="1">
    <source>
        <dbReference type="ARBA" id="ARBA00022645"/>
    </source>
</evidence>
<dbReference type="PANTHER" id="PTHR34217:SF1">
    <property type="entry name" value="CARBOXYPEPTIDASE 1"/>
    <property type="match status" value="1"/>
</dbReference>
<dbReference type="GO" id="GO:0006508">
    <property type="term" value="P:proteolysis"/>
    <property type="evidence" value="ECO:0007669"/>
    <property type="project" value="UniProtKB-UniRule"/>
</dbReference>
<evidence type="ECO:0000256" key="4">
    <source>
        <dbReference type="ARBA" id="ARBA00022801"/>
    </source>
</evidence>
<organism evidence="11 12">
    <name type="scientific">Thermosipho japonicus</name>
    <dbReference type="NCBI Taxonomy" id="90323"/>
    <lineage>
        <taxon>Bacteria</taxon>
        <taxon>Thermotogati</taxon>
        <taxon>Thermotogota</taxon>
        <taxon>Thermotogae</taxon>
        <taxon>Thermotogales</taxon>
        <taxon>Fervidobacteriaceae</taxon>
        <taxon>Thermosipho</taxon>
    </lineage>
</organism>
<comment type="cofactor">
    <cofactor evidence="9">
        <name>Zn(2+)</name>
        <dbReference type="ChEBI" id="CHEBI:29105"/>
    </cofactor>
    <text evidence="9">Binds 1 zinc ion per subunit.</text>
</comment>
<feature type="active site" description="Proton donor/acceptor" evidence="10">
    <location>
        <position position="255"/>
    </location>
</feature>
<sequence length="489" mass="57742">MQELKNHLKKLSKFESALSLLHWDMETYMPPNAVEKRAQIIGEISGYVFEQFISEKTQELIEKAQPNDVESQAILRLVKKEYERMKKIPKELFVELQIETSKAQQAWQNAKKEKDFNLFKPNLKKVVELEKKVIEVLGYEENKYDTLLDQYEPGLKTKQLNEIIPPLRNFLIEFLGKLSQGKQPNTEILKGEYDETLQKRLSEELLKALNYDFNSARLDVSAHPFTISISHNDVRITTRFDKFDIKNSIFSTIHECGHALYELGIPEEYRELPIGDGASMGIHESQSRFWENIVGRSFEFWKFMYPKFVKYFPRFEKIDIKDFWRAINKVERSLIRTEADEVTYNLHIMIRFEIEEALINDRINVDELPLIWNEKMKEYLGISPKNDSEGVLQDVHWAHGSFGYFPSYMLGNLFAAQIFNQMKKDIPDFYQKVGNGDFKPILNWLREKIHSKGKVYQPMELIKMVTGETLNPQYFIDYISEKYKKVYML</sequence>
<dbReference type="Pfam" id="PF02074">
    <property type="entry name" value="Peptidase_M32"/>
    <property type="match status" value="1"/>
</dbReference>
<dbReference type="Gene3D" id="1.10.1370.30">
    <property type="match status" value="1"/>
</dbReference>
<dbReference type="AlphaFoldDB" id="A0A841GR05"/>
<comment type="function">
    <text evidence="8">Broad specificity carboxypetidase that releases amino acids sequentially from the C-terminus, including neutral, aromatic, polar and basic residues.</text>
</comment>
<protein>
    <recommendedName>
        <fullName evidence="8">Metal-dependent carboxypeptidase</fullName>
        <ecNumber evidence="8">3.4.17.19</ecNumber>
    </recommendedName>
</protein>
<dbReference type="Proteomes" id="UP000555828">
    <property type="component" value="Unassembled WGS sequence"/>
</dbReference>
<keyword evidence="9" id="KW-0862">Zinc</keyword>
<dbReference type="CDD" id="cd06460">
    <property type="entry name" value="M32_Taq"/>
    <property type="match status" value="1"/>
</dbReference>
<keyword evidence="5 8" id="KW-0482">Metalloprotease</keyword>
<feature type="binding site" evidence="9">
    <location>
        <position position="254"/>
    </location>
    <ligand>
        <name>Zn(2+)</name>
        <dbReference type="ChEBI" id="CHEBI:29105"/>
        <note>catalytic</note>
    </ligand>
</feature>
<dbReference type="GO" id="GO:0008270">
    <property type="term" value="F:zinc ion binding"/>
    <property type="evidence" value="ECO:0007669"/>
    <property type="project" value="UniProtKB-ARBA"/>
</dbReference>
<dbReference type="InterPro" id="IPR001333">
    <property type="entry name" value="Peptidase_M32_Taq"/>
</dbReference>
<dbReference type="PIRSF" id="PIRSF006615">
    <property type="entry name" value="Zn_crbxpep_Taq"/>
    <property type="match status" value="1"/>
</dbReference>
<dbReference type="FunFam" id="1.10.1370.30:FF:000003">
    <property type="entry name" value="Thermostable carboxypeptidase 1"/>
    <property type="match status" value="1"/>
</dbReference>
<evidence type="ECO:0000256" key="10">
    <source>
        <dbReference type="PIRSR" id="PIRSR006615-2"/>
    </source>
</evidence>
<dbReference type="EC" id="3.4.17.19" evidence="8"/>
<evidence type="ECO:0000313" key="11">
    <source>
        <dbReference type="EMBL" id="MBB6062089.1"/>
    </source>
</evidence>
<dbReference type="PANTHER" id="PTHR34217">
    <property type="entry name" value="METAL-DEPENDENT CARBOXYPEPTIDASE"/>
    <property type="match status" value="1"/>
</dbReference>
<gene>
    <name evidence="11" type="ORF">HNP65_000511</name>
</gene>
<evidence type="ECO:0000256" key="3">
    <source>
        <dbReference type="ARBA" id="ARBA00022723"/>
    </source>
</evidence>
<evidence type="ECO:0000256" key="5">
    <source>
        <dbReference type="ARBA" id="ARBA00023049"/>
    </source>
</evidence>
<dbReference type="PROSITE" id="PS52034">
    <property type="entry name" value="PEPTIDASE_M32"/>
    <property type="match status" value="1"/>
</dbReference>
<keyword evidence="4 8" id="KW-0378">Hydrolase</keyword>
<evidence type="ECO:0000256" key="9">
    <source>
        <dbReference type="PIRSR" id="PIRSR006615-1"/>
    </source>
</evidence>
<comment type="catalytic activity">
    <reaction evidence="6 8">
        <text>Release of a C-terminal amino acid with broad specificity, except for -Pro.</text>
        <dbReference type="EC" id="3.4.17.19"/>
    </reaction>
</comment>
<dbReference type="EMBL" id="JACHEX010000001">
    <property type="protein sequence ID" value="MBB6062089.1"/>
    <property type="molecule type" value="Genomic_DNA"/>
</dbReference>
<keyword evidence="12" id="KW-1185">Reference proteome</keyword>
<evidence type="ECO:0000256" key="7">
    <source>
        <dbReference type="ARBA" id="ARBA00061580"/>
    </source>
</evidence>
<proteinExistence type="inferred from homology"/>
<comment type="similarity">
    <text evidence="7 8">Belongs to the peptidase M32 family.</text>
</comment>
<evidence type="ECO:0000256" key="6">
    <source>
        <dbReference type="ARBA" id="ARBA00052755"/>
    </source>
</evidence>
<evidence type="ECO:0000256" key="2">
    <source>
        <dbReference type="ARBA" id="ARBA00022670"/>
    </source>
</evidence>
<keyword evidence="3 8" id="KW-0479">Metal-binding</keyword>
<keyword evidence="1 8" id="KW-0121">Carboxypeptidase</keyword>
<dbReference type="PRINTS" id="PR00998">
    <property type="entry name" value="CRBOXYPTASET"/>
</dbReference>
<evidence type="ECO:0000256" key="8">
    <source>
        <dbReference type="PIRNR" id="PIRNR006615"/>
    </source>
</evidence>
<accession>A0A841GR05</accession>
<feature type="binding site" evidence="9">
    <location>
        <position position="258"/>
    </location>
    <ligand>
        <name>Zn(2+)</name>
        <dbReference type="ChEBI" id="CHEBI:29105"/>
        <note>catalytic</note>
    </ligand>
</feature>
<name>A0A841GR05_9BACT</name>
<feature type="binding site" evidence="9">
    <location>
        <position position="284"/>
    </location>
    <ligand>
        <name>Zn(2+)</name>
        <dbReference type="ChEBI" id="CHEBI:29105"/>
        <note>catalytic</note>
    </ligand>
</feature>
<dbReference type="RefSeq" id="WP_184618814.1">
    <property type="nucleotide sequence ID" value="NZ_JACHEX010000001.1"/>
</dbReference>
<reference evidence="11 12" key="1">
    <citation type="submission" date="2020-08" db="EMBL/GenBank/DDBJ databases">
        <title>Genomic Encyclopedia of Type Strains, Phase IV (KMG-IV): sequencing the most valuable type-strain genomes for metagenomic binning, comparative biology and taxonomic classification.</title>
        <authorList>
            <person name="Goeker M."/>
        </authorList>
    </citation>
    <scope>NUCLEOTIDE SEQUENCE [LARGE SCALE GENOMIC DNA]</scope>
    <source>
        <strain evidence="11 12">DSM 13481</strain>
    </source>
</reference>
<evidence type="ECO:0000313" key="12">
    <source>
        <dbReference type="Proteomes" id="UP000555828"/>
    </source>
</evidence>
<comment type="caution">
    <text evidence="11">The sequence shown here is derived from an EMBL/GenBank/DDBJ whole genome shotgun (WGS) entry which is preliminary data.</text>
</comment>
<keyword evidence="2 8" id="KW-0645">Protease</keyword>